<dbReference type="Proteomes" id="UP000671938">
    <property type="component" value="Segment"/>
</dbReference>
<evidence type="ECO:0000313" key="2">
    <source>
        <dbReference type="Proteomes" id="UP000671938"/>
    </source>
</evidence>
<accession>A0A858NMQ0</accession>
<reference evidence="2" key="1">
    <citation type="submission" date="2020-03" db="EMBL/GenBank/DDBJ databases">
        <title>Development of an integrated pest management strategy to control Xanthomonas campestris pv. campestris by using bacteriophages.</title>
        <authorList>
            <person name="Holtappels D."/>
            <person name="Rombouts S."/>
            <person name="Lavigne R."/>
            <person name="Wagemans J."/>
        </authorList>
    </citation>
    <scope>NUCLEOTIDE SEQUENCE [LARGE SCALE GENOMIC DNA]</scope>
</reference>
<sequence length="49" mass="5240">MTVHALVCFQVITHGSGLWILQFIAGPLMVGFGPFGTVTDQQAKPEAQP</sequence>
<keyword evidence="2" id="KW-1185">Reference proteome</keyword>
<dbReference type="EMBL" id="MT161381">
    <property type="protein sequence ID" value="QJB21799.1"/>
    <property type="molecule type" value="Genomic_DNA"/>
</dbReference>
<evidence type="ECO:0000313" key="1">
    <source>
        <dbReference type="EMBL" id="QJB21799.1"/>
    </source>
</evidence>
<protein>
    <submittedName>
        <fullName evidence="1">Uncharacterized protein</fullName>
    </submittedName>
</protein>
<gene>
    <name evidence="1" type="ORF">XccvBFoX1_gp60</name>
</gene>
<organism evidence="1 2">
    <name type="scientific">Xanthomonas phage FoX1</name>
    <dbReference type="NCBI Taxonomy" id="2723897"/>
    <lineage>
        <taxon>Viruses</taxon>
        <taxon>Duplodnaviria</taxon>
        <taxon>Heunggongvirae</taxon>
        <taxon>Uroviricota</taxon>
        <taxon>Caudoviricetes</taxon>
        <taxon>Foxunavirus</taxon>
        <taxon>Foxunavirus fox1</taxon>
    </lineage>
</organism>
<proteinExistence type="predicted"/>
<name>A0A858NMQ0_9CAUD</name>